<dbReference type="Pfam" id="PF04397">
    <property type="entry name" value="LytTR"/>
    <property type="match status" value="1"/>
</dbReference>
<dbReference type="OrthoDB" id="9808614at2"/>
<dbReference type="RefSeq" id="WP_003548336.1">
    <property type="nucleotide sequence ID" value="NC_006814.3"/>
</dbReference>
<dbReference type="eggNOG" id="COG3279">
    <property type="taxonomic scope" value="Bacteria"/>
</dbReference>
<dbReference type="SMART" id="SM00850">
    <property type="entry name" value="LytTR"/>
    <property type="match status" value="1"/>
</dbReference>
<dbReference type="PANTHER" id="PTHR37299">
    <property type="entry name" value="TRANSCRIPTIONAL REGULATOR-RELATED"/>
    <property type="match status" value="1"/>
</dbReference>
<dbReference type="HOGENOM" id="CLU_106729_4_2_9"/>
<accession>Q5FIW4</accession>
<dbReference type="PANTHER" id="PTHR37299:SF1">
    <property type="entry name" value="STAGE 0 SPORULATION PROTEIN A HOMOLOG"/>
    <property type="match status" value="1"/>
</dbReference>
<dbReference type="InterPro" id="IPR007492">
    <property type="entry name" value="LytTR_DNA-bd_dom"/>
</dbReference>
<dbReference type="Proteomes" id="UP000006381">
    <property type="component" value="Chromosome"/>
</dbReference>
<gene>
    <name evidence="2" type="ordered locus">LBA1542</name>
</gene>
<keyword evidence="3" id="KW-1185">Reference proteome</keyword>
<dbReference type="GO" id="GO:0003677">
    <property type="term" value="F:DNA binding"/>
    <property type="evidence" value="ECO:0007669"/>
    <property type="project" value="InterPro"/>
</dbReference>
<feature type="domain" description="HTH LytTR-type" evidence="1">
    <location>
        <begin position="41"/>
        <end position="144"/>
    </location>
</feature>
<dbReference type="KEGG" id="lac:LBA1542"/>
<protein>
    <recommendedName>
        <fullName evidence="1">HTH LytTR-type domain-containing protein</fullName>
    </recommendedName>
</protein>
<name>Q5FIW4_LACAC</name>
<dbReference type="STRING" id="272621.LBA1542"/>
<dbReference type="PATRIC" id="fig|272621.13.peg.1465"/>
<dbReference type="PROSITE" id="PS50930">
    <property type="entry name" value="HTH_LYTTR"/>
    <property type="match status" value="1"/>
</dbReference>
<dbReference type="Gene3D" id="2.40.50.1020">
    <property type="entry name" value="LytTr DNA-binding domain"/>
    <property type="match status" value="1"/>
</dbReference>
<evidence type="ECO:0000313" key="2">
    <source>
        <dbReference type="EMBL" id="AAV43360.1"/>
    </source>
</evidence>
<evidence type="ECO:0000313" key="3">
    <source>
        <dbReference type="Proteomes" id="UP000006381"/>
    </source>
</evidence>
<dbReference type="BioCyc" id="LACI272621:G1G49-1508-MONOMER"/>
<dbReference type="InterPro" id="IPR046947">
    <property type="entry name" value="LytR-like"/>
</dbReference>
<dbReference type="GO" id="GO:0000156">
    <property type="term" value="F:phosphorelay response regulator activity"/>
    <property type="evidence" value="ECO:0007669"/>
    <property type="project" value="InterPro"/>
</dbReference>
<dbReference type="EMBL" id="CP000033">
    <property type="protein sequence ID" value="AAV43360.1"/>
    <property type="molecule type" value="Genomic_DNA"/>
</dbReference>
<dbReference type="AlphaFoldDB" id="Q5FIW4"/>
<organism evidence="3">
    <name type="scientific">Lactobacillus acidophilus (strain ATCC 700396 / NCK56 / N2 / NCFM)</name>
    <dbReference type="NCBI Taxonomy" id="272621"/>
    <lineage>
        <taxon>Bacteria</taxon>
        <taxon>Bacillati</taxon>
        <taxon>Bacillota</taxon>
        <taxon>Bacilli</taxon>
        <taxon>Lactobacillales</taxon>
        <taxon>Lactobacillaceae</taxon>
        <taxon>Lactobacillus</taxon>
    </lineage>
</organism>
<sequence>MKIKFNVDQNLSEEKAEFWLKKMTEKMKRITKELRSEQDFLWGYQDRDAHAIKFSQIFAIQVENEKTLICTEADSYVFRGRLYQVEKILPDNFVVVSRSSIVNYHLIDHLEIIRIGNIDAIMKNGLRIQVARRKIKYLKERIGL</sequence>
<dbReference type="GeneID" id="93289391"/>
<evidence type="ECO:0000259" key="1">
    <source>
        <dbReference type="PROSITE" id="PS50930"/>
    </source>
</evidence>
<proteinExistence type="predicted"/>
<reference evidence="2 3" key="1">
    <citation type="journal article" date="2005" name="Proc. Natl. Acad. Sci. U.S.A.">
        <title>Complete genome sequence of the probiotic lactic acid bacterium Lactobacillus acidophilus NCFM.</title>
        <authorList>
            <person name="Altermann E."/>
            <person name="Russell W.M."/>
            <person name="Azcarate-Peril M.A."/>
            <person name="Barrangou R."/>
            <person name="Buck B.L."/>
            <person name="McAuliffe O."/>
            <person name="Souther N."/>
            <person name="Dobson A."/>
            <person name="Duong T."/>
            <person name="Callanan M."/>
            <person name="Lick S."/>
            <person name="Hamrick A."/>
            <person name="Cano R."/>
            <person name="Klaenhammer T.R."/>
        </authorList>
    </citation>
    <scope>NUCLEOTIDE SEQUENCE [LARGE SCALE GENOMIC DNA]</scope>
    <source>
        <strain evidence="3">ATCC 700396 / NCK56 / N2 / NCFM</strain>
    </source>
</reference>